<reference key="1">
    <citation type="submission" date="2009-08" db="EMBL/GenBank/DDBJ databases">
        <title>The genome sequence of Spirochaeta thermophila DSM6192.</title>
        <authorList>
            <person name="Angelov A."/>
            <person name="Mientus M."/>
            <person name="Wittenberg S."/>
            <person name="Lehmann R."/>
            <person name="Liesegang H."/>
            <person name="Daniel R."/>
            <person name="Liebl W."/>
        </authorList>
    </citation>
    <scope>NUCLEOTIDE SEQUENCE</scope>
    <source>
        <strain>DSM 6192</strain>
    </source>
</reference>
<keyword evidence="1" id="KW-0472">Membrane</keyword>
<keyword evidence="1" id="KW-0812">Transmembrane</keyword>
<proteinExistence type="predicted"/>
<dbReference type="PaxDb" id="665571-STHERM_c22500"/>
<dbReference type="AlphaFoldDB" id="E0RRR8"/>
<dbReference type="HOGENOM" id="CLU_1336829_0_0_12"/>
<reference evidence="2 3" key="2">
    <citation type="journal article" date="2010" name="J. Bacteriol.">
        <title>Genome sequence of the polysaccharide-degrading, thermophilic anaerobe Spirochaeta thermophila DSM 6192.</title>
        <authorList>
            <person name="Angelov A."/>
            <person name="Liebl S."/>
            <person name="Ballschmiter M."/>
            <person name="Bomeke M."/>
            <person name="Lehmann R."/>
            <person name="Liesegang H."/>
            <person name="Daniel R."/>
            <person name="Liebl W."/>
        </authorList>
    </citation>
    <scope>NUCLEOTIDE SEQUENCE [LARGE SCALE GENOMIC DNA]</scope>
    <source>
        <strain evidence="3">ATCC 49972 / DSM 6192 / RI 19.B1</strain>
    </source>
</reference>
<dbReference type="KEGG" id="sta:STHERM_c22500"/>
<feature type="transmembrane region" description="Helical" evidence="1">
    <location>
        <begin position="33"/>
        <end position="56"/>
    </location>
</feature>
<organism evidence="2 3">
    <name type="scientific">Winmispira thermophila (strain ATCC 49972 / DSM 6192 / RI 19.B1)</name>
    <name type="common">Spirochaeta thermophila</name>
    <dbReference type="NCBI Taxonomy" id="665571"/>
    <lineage>
        <taxon>Bacteria</taxon>
        <taxon>Pseudomonadati</taxon>
        <taxon>Spirochaetota</taxon>
        <taxon>Spirochaetia</taxon>
        <taxon>Winmispirales</taxon>
        <taxon>Winmispiraceae</taxon>
        <taxon>Winmispira</taxon>
    </lineage>
</organism>
<evidence type="ECO:0000313" key="2">
    <source>
        <dbReference type="EMBL" id="ADN03172.1"/>
    </source>
</evidence>
<feature type="transmembrane region" description="Helical" evidence="1">
    <location>
        <begin position="130"/>
        <end position="148"/>
    </location>
</feature>
<feature type="transmembrane region" description="Helical" evidence="1">
    <location>
        <begin position="176"/>
        <end position="199"/>
    </location>
</feature>
<evidence type="ECO:0000256" key="1">
    <source>
        <dbReference type="SAM" id="Phobius"/>
    </source>
</evidence>
<protein>
    <submittedName>
        <fullName evidence="2">Uncharacterized protein</fullName>
    </submittedName>
</protein>
<dbReference type="SUPFAM" id="SSF103473">
    <property type="entry name" value="MFS general substrate transporter"/>
    <property type="match status" value="1"/>
</dbReference>
<dbReference type="Proteomes" id="UP000001296">
    <property type="component" value="Chromosome"/>
</dbReference>
<name>E0RRR8_WINT6</name>
<feature type="transmembrane region" description="Helical" evidence="1">
    <location>
        <begin position="107"/>
        <end position="124"/>
    </location>
</feature>
<feature type="transmembrane region" description="Helical" evidence="1">
    <location>
        <begin position="68"/>
        <end position="87"/>
    </location>
</feature>
<gene>
    <name evidence="2" type="ordered locus">STHERM_c22500</name>
</gene>
<feature type="transmembrane region" description="Helical" evidence="1">
    <location>
        <begin position="153"/>
        <end position="170"/>
    </location>
</feature>
<keyword evidence="1" id="KW-1133">Transmembrane helix</keyword>
<sequence length="211" mass="23854">MQSGGGMDRDLEQYLEDIKEIKRILTEREGYPLVEAWAFFLWGLLVFLGTFLSWWVGRLGWSEHQCFLGVWLPLVVVGAVGETVSWVRQSRRFGMLLFSPRMVRLMLAAFGVVVVCGALIYALLDTGRDVPGLYVMVGSIPLLFYGLMSYPELFVPAMGLLFVGAFLWIGGWSSSWVYLASGVMVGLFYVASGVAFRFWERRFEQDALHPV</sequence>
<accession>E0RRR8</accession>
<dbReference type="EMBL" id="CP001698">
    <property type="protein sequence ID" value="ADN03172.1"/>
    <property type="molecule type" value="Genomic_DNA"/>
</dbReference>
<dbReference type="InterPro" id="IPR036259">
    <property type="entry name" value="MFS_trans_sf"/>
</dbReference>
<evidence type="ECO:0000313" key="3">
    <source>
        <dbReference type="Proteomes" id="UP000001296"/>
    </source>
</evidence>